<evidence type="ECO:0000256" key="4">
    <source>
        <dbReference type="ARBA" id="ARBA00022499"/>
    </source>
</evidence>
<dbReference type="InterPro" id="IPR017141">
    <property type="entry name" value="Pept_M20_carboxypep"/>
</dbReference>
<keyword evidence="10 16" id="KW-0862">Zinc</keyword>
<comment type="subcellular location">
    <subcellularLocation>
        <location evidence="2">Membrane</location>
        <topology evidence="2">Single-pass membrane protein</topology>
    </subcellularLocation>
</comment>
<keyword evidence="12 17" id="KW-1133">Transmembrane helix</keyword>
<evidence type="ECO:0000256" key="10">
    <source>
        <dbReference type="ARBA" id="ARBA00022833"/>
    </source>
</evidence>
<dbReference type="Gene3D" id="3.30.70.360">
    <property type="match status" value="1"/>
</dbReference>
<evidence type="ECO:0000259" key="18">
    <source>
        <dbReference type="Pfam" id="PF07687"/>
    </source>
</evidence>
<dbReference type="EMBL" id="HG316470">
    <property type="protein sequence ID" value="CDF92010.1"/>
    <property type="molecule type" value="Genomic_DNA"/>
</dbReference>
<feature type="binding site" evidence="16">
    <location>
        <position position="265"/>
    </location>
    <ligand>
        <name>Zn(2+)</name>
        <dbReference type="ChEBI" id="CHEBI:29105"/>
        <label>2</label>
    </ligand>
</feature>
<dbReference type="Gene3D" id="1.10.150.900">
    <property type="match status" value="1"/>
</dbReference>
<feature type="active site" description="Proton acceptor" evidence="15">
    <location>
        <position position="236"/>
    </location>
</feature>
<dbReference type="Gene3D" id="3.40.630.10">
    <property type="entry name" value="Zn peptidases"/>
    <property type="match status" value="1"/>
</dbReference>
<keyword evidence="5" id="KW-0121">Carboxypeptidase</keyword>
<dbReference type="GO" id="GO:0016020">
    <property type="term" value="C:membrane"/>
    <property type="evidence" value="ECO:0007669"/>
    <property type="project" value="UniProtKB-SubCell"/>
</dbReference>
<feature type="active site" evidence="15">
    <location>
        <position position="167"/>
    </location>
</feature>
<evidence type="ECO:0000313" key="20">
    <source>
        <dbReference type="Proteomes" id="UP000019375"/>
    </source>
</evidence>
<dbReference type="InterPro" id="IPR011650">
    <property type="entry name" value="Peptidase_M20_dimer"/>
</dbReference>
<evidence type="ECO:0000256" key="6">
    <source>
        <dbReference type="ARBA" id="ARBA00022670"/>
    </source>
</evidence>
<feature type="binding site" evidence="16">
    <location>
        <position position="165"/>
    </location>
    <ligand>
        <name>Zn(2+)</name>
        <dbReference type="ChEBI" id="CHEBI:29105"/>
        <label>2</label>
    </ligand>
</feature>
<keyword evidence="8 16" id="KW-0479">Metal-binding</keyword>
<dbReference type="InterPro" id="IPR036264">
    <property type="entry name" value="Bact_exopeptidase_dim_dom"/>
</dbReference>
<evidence type="ECO:0000256" key="1">
    <source>
        <dbReference type="ARBA" id="ARBA00001947"/>
    </source>
</evidence>
<evidence type="ECO:0000256" key="15">
    <source>
        <dbReference type="PIRSR" id="PIRSR037217-1"/>
    </source>
</evidence>
<dbReference type="PANTHER" id="PTHR45962">
    <property type="entry name" value="N-FATTY-ACYL-AMINO ACID SYNTHASE/HYDROLASE PM20D1"/>
    <property type="match status" value="1"/>
</dbReference>
<dbReference type="InterPro" id="IPR047177">
    <property type="entry name" value="Pept_M20A"/>
</dbReference>
<proteinExistence type="inferred from homology"/>
<dbReference type="SUPFAM" id="SSF53187">
    <property type="entry name" value="Zn-dependent exopeptidases"/>
    <property type="match status" value="1"/>
</dbReference>
<evidence type="ECO:0000256" key="14">
    <source>
        <dbReference type="ARBA" id="ARBA00023180"/>
    </source>
</evidence>
<evidence type="ECO:0000256" key="8">
    <source>
        <dbReference type="ARBA" id="ARBA00022723"/>
    </source>
</evidence>
<sequence length="574" mass="64377">MIKLEDDYDRQERGQCFLWRHKKLLFSLGGLLALVVYGTSCVTGATYDTVVAHGCHKPRCRKIEPIIPAFNKSVDMIFNDVEYKKATIERLSGAIKIPTEIGDVFPEPSEDREYFKYFFEFHDYLEKSYPLVYDQLTVEKVNELGLLYTWKGSNTSLQPILFMAHQDVVPVNRKTLDEWEHPPFSGYYDEETDYIWGRGALDCKNLLTAELEAIEQLLKDGYTPERTTLVSFGFDEESSGTKGARELGKFLDERYGKDSIYTIIDEGGGVTELEENLFLALPVNAEKGYVDVLITIDGRGGHSSKPPDHTTIGVASKLISLIEDHPFEQSFALDNPIFRALTCSAEHSSNIPSSLKRNILGAPHSRKKEHALAEFLASHVAYRDLIRTTGAVDIITGGIKANALPEVTAFLLNHRIEIHSSVNDTLEADLYHAKKIAKKYGYGLSFKGEPVIPETSLGVIEINTRYELEPAPVSPTSGPVWDLFAGTIQNVFENGVFAGNKDADMYIATYLSTGNTDTKYYWNLSKNIYRFIASQFDKETLHVVHSVGERIKADNHLSAIAFVYQYSVNAGNAE</sequence>
<evidence type="ECO:0000256" key="3">
    <source>
        <dbReference type="ARBA" id="ARBA00006247"/>
    </source>
</evidence>
<evidence type="ECO:0000256" key="7">
    <source>
        <dbReference type="ARBA" id="ARBA00022692"/>
    </source>
</evidence>
<dbReference type="GO" id="GO:0004181">
    <property type="term" value="F:metallocarboxypeptidase activity"/>
    <property type="evidence" value="ECO:0007669"/>
    <property type="project" value="InterPro"/>
</dbReference>
<feature type="transmembrane region" description="Helical" evidence="17">
    <location>
        <begin position="24"/>
        <end position="47"/>
    </location>
</feature>
<organism evidence="19 20">
    <name type="scientific">Zygosaccharomyces bailii (strain CLIB 213 / ATCC 58445 / CBS 680 / BCRC 21525 / NBRC 1098 / NCYC 1416 / NRRL Y-2227)</name>
    <dbReference type="NCBI Taxonomy" id="1333698"/>
    <lineage>
        <taxon>Eukaryota</taxon>
        <taxon>Fungi</taxon>
        <taxon>Dikarya</taxon>
        <taxon>Ascomycota</taxon>
        <taxon>Saccharomycotina</taxon>
        <taxon>Saccharomycetes</taxon>
        <taxon>Saccharomycetales</taxon>
        <taxon>Saccharomycetaceae</taxon>
        <taxon>Zygosaccharomyces</taxon>
    </lineage>
</organism>
<dbReference type="AlphaFoldDB" id="A0A8J2TC42"/>
<evidence type="ECO:0000256" key="13">
    <source>
        <dbReference type="ARBA" id="ARBA00023136"/>
    </source>
</evidence>
<dbReference type="Pfam" id="PF07687">
    <property type="entry name" value="M20_dimer"/>
    <property type="match status" value="1"/>
</dbReference>
<evidence type="ECO:0000256" key="17">
    <source>
        <dbReference type="SAM" id="Phobius"/>
    </source>
</evidence>
<dbReference type="PIRSF" id="PIRSF037217">
    <property type="entry name" value="Carboxypeptidase_S"/>
    <property type="match status" value="1"/>
</dbReference>
<feature type="domain" description="Peptidase M20 dimerisation" evidence="18">
    <location>
        <begin position="285"/>
        <end position="428"/>
    </location>
</feature>
<keyword evidence="6" id="KW-0645">Protease</keyword>
<dbReference type="FunFam" id="3.40.630.10:FF:000098">
    <property type="entry name" value="Gly-Xaa carboxypeptidase"/>
    <property type="match status" value="1"/>
</dbReference>
<dbReference type="SUPFAM" id="SSF55031">
    <property type="entry name" value="Bacterial exopeptidase dimerisation domain"/>
    <property type="match status" value="1"/>
</dbReference>
<dbReference type="PANTHER" id="PTHR45962:SF1">
    <property type="entry name" value="N-FATTY-ACYL-AMINO ACID SYNTHASE_HYDROLASE PM20D1"/>
    <property type="match status" value="1"/>
</dbReference>
<evidence type="ECO:0000256" key="11">
    <source>
        <dbReference type="ARBA" id="ARBA00022843"/>
    </source>
</evidence>
<keyword evidence="13 17" id="KW-0472">Membrane</keyword>
<feature type="binding site" evidence="16">
    <location>
        <position position="202"/>
    </location>
    <ligand>
        <name>Zn(2+)</name>
        <dbReference type="ChEBI" id="CHEBI:29105"/>
        <label>2</label>
    </ligand>
</feature>
<keyword evidence="7 17" id="KW-0812">Transmembrane</keyword>
<dbReference type="Proteomes" id="UP000019375">
    <property type="component" value="Unassembled WGS sequence"/>
</dbReference>
<accession>A0A8J2TC42</accession>
<dbReference type="InterPro" id="IPR002933">
    <property type="entry name" value="Peptidase_M20"/>
</dbReference>
<dbReference type="GO" id="GO:0000328">
    <property type="term" value="C:fungal-type vacuole lumen"/>
    <property type="evidence" value="ECO:0007669"/>
    <property type="project" value="TreeGrafter"/>
</dbReference>
<gene>
    <name evidence="19" type="ORF">BN860_01090g</name>
</gene>
<dbReference type="OrthoDB" id="3064516at2759"/>
<evidence type="ECO:0000256" key="9">
    <source>
        <dbReference type="ARBA" id="ARBA00022801"/>
    </source>
</evidence>
<protein>
    <submittedName>
        <fullName evidence="19">ZYBA0S17-01090g1_1</fullName>
    </submittedName>
</protein>
<dbReference type="GO" id="GO:0051603">
    <property type="term" value="P:proteolysis involved in protein catabolic process"/>
    <property type="evidence" value="ECO:0007669"/>
    <property type="project" value="TreeGrafter"/>
</dbReference>
<dbReference type="InterPro" id="IPR001261">
    <property type="entry name" value="ArgE/DapE_CS"/>
</dbReference>
<evidence type="ECO:0000256" key="2">
    <source>
        <dbReference type="ARBA" id="ARBA00004167"/>
    </source>
</evidence>
<feature type="binding site" evidence="16">
    <location>
        <position position="545"/>
    </location>
    <ligand>
        <name>Zn(2+)</name>
        <dbReference type="ChEBI" id="CHEBI:29105"/>
        <label>1</label>
    </ligand>
</feature>
<evidence type="ECO:0000256" key="16">
    <source>
        <dbReference type="PIRSR" id="PIRSR037217-2"/>
    </source>
</evidence>
<dbReference type="PROSITE" id="PS00758">
    <property type="entry name" value="ARGE_DAPE_CPG2_1"/>
    <property type="match status" value="1"/>
</dbReference>
<feature type="binding site" evidence="16">
    <location>
        <position position="202"/>
    </location>
    <ligand>
        <name>Zn(2+)</name>
        <dbReference type="ChEBI" id="CHEBI:29105"/>
        <label>1</label>
    </ligand>
</feature>
<evidence type="ECO:0000256" key="5">
    <source>
        <dbReference type="ARBA" id="ARBA00022645"/>
    </source>
</evidence>
<comment type="cofactor">
    <cofactor evidence="1">
        <name>Zn(2+)</name>
        <dbReference type="ChEBI" id="CHEBI:29105"/>
    </cofactor>
</comment>
<keyword evidence="4" id="KW-1017">Isopeptide bond</keyword>
<reference evidence="20" key="1">
    <citation type="journal article" date="2013" name="Genome Announc.">
        <title>Genome sequence of the food spoilage yeast Zygosaccharomyces bailii CLIB 213(T).</title>
        <authorList>
            <person name="Galeote V."/>
            <person name="Bigey F."/>
            <person name="Devillers H."/>
            <person name="Neuveglise C."/>
            <person name="Dequin S."/>
        </authorList>
    </citation>
    <scope>NUCLEOTIDE SEQUENCE [LARGE SCALE GENOMIC DNA]</scope>
    <source>
        <strain evidence="20">CLIB 213 / ATCC 58445 / CBS 680 / CCRC 21525 / NBRC 1098 / NCYC 1416 / NRRL Y-2227</strain>
    </source>
</reference>
<feature type="binding site" evidence="16">
    <location>
        <position position="237"/>
    </location>
    <ligand>
        <name>Zn(2+)</name>
        <dbReference type="ChEBI" id="CHEBI:29105"/>
        <label>1</label>
    </ligand>
</feature>
<keyword evidence="11" id="KW-0832">Ubl conjugation</keyword>
<dbReference type="Pfam" id="PF01546">
    <property type="entry name" value="Peptidase_M20"/>
    <property type="match status" value="1"/>
</dbReference>
<keyword evidence="14" id="KW-0325">Glycoprotein</keyword>
<evidence type="ECO:0000313" key="19">
    <source>
        <dbReference type="EMBL" id="CDF92010.1"/>
    </source>
</evidence>
<dbReference type="CDD" id="cd05674">
    <property type="entry name" value="M20_yscS"/>
    <property type="match status" value="1"/>
</dbReference>
<evidence type="ECO:0000256" key="12">
    <source>
        <dbReference type="ARBA" id="ARBA00022989"/>
    </source>
</evidence>
<keyword evidence="20" id="KW-1185">Reference proteome</keyword>
<keyword evidence="9" id="KW-0378">Hydrolase</keyword>
<name>A0A8J2TC42_ZYGB2</name>
<dbReference type="GO" id="GO:0046872">
    <property type="term" value="F:metal ion binding"/>
    <property type="evidence" value="ECO:0007669"/>
    <property type="project" value="UniProtKB-KW"/>
</dbReference>
<comment type="similarity">
    <text evidence="3">Belongs to the peptidase M20A family.</text>
</comment>